<evidence type="ECO:0000256" key="1">
    <source>
        <dbReference type="SAM" id="Phobius"/>
    </source>
</evidence>
<organism evidence="2 3">
    <name type="scientific">Dyadobacter jiangsuensis</name>
    <dbReference type="NCBI Taxonomy" id="1591085"/>
    <lineage>
        <taxon>Bacteria</taxon>
        <taxon>Pseudomonadati</taxon>
        <taxon>Bacteroidota</taxon>
        <taxon>Cytophagia</taxon>
        <taxon>Cytophagales</taxon>
        <taxon>Spirosomataceae</taxon>
        <taxon>Dyadobacter</taxon>
    </lineage>
</organism>
<reference evidence="2 3" key="1">
    <citation type="submission" date="2018-03" db="EMBL/GenBank/DDBJ databases">
        <title>Genomic Encyclopedia of Archaeal and Bacterial Type Strains, Phase II (KMG-II): from individual species to whole genera.</title>
        <authorList>
            <person name="Goeker M."/>
        </authorList>
    </citation>
    <scope>NUCLEOTIDE SEQUENCE [LARGE SCALE GENOMIC DNA]</scope>
    <source>
        <strain evidence="2 3">DSM 29057</strain>
    </source>
</reference>
<evidence type="ECO:0000313" key="2">
    <source>
        <dbReference type="EMBL" id="PSL34271.1"/>
    </source>
</evidence>
<feature type="transmembrane region" description="Helical" evidence="1">
    <location>
        <begin position="129"/>
        <end position="151"/>
    </location>
</feature>
<feature type="transmembrane region" description="Helical" evidence="1">
    <location>
        <begin position="182"/>
        <end position="202"/>
    </location>
</feature>
<feature type="transmembrane region" description="Helical" evidence="1">
    <location>
        <begin position="379"/>
        <end position="401"/>
    </location>
</feature>
<protein>
    <submittedName>
        <fullName evidence="2">Uncharacterized protein</fullName>
    </submittedName>
</protein>
<sequence length="596" mass="67501">MNLFVFLALSVFVGGVSLLAAYQQVSGPSKSIKLDYSVFRSFALRDFLFFLACVMPVAVFFGVWGITTVNIPYQDDIDAILKSTSAIAEGTGSLREFWSALSKQDDERRIVVVRLVACLMYWVTGSIDFRLLALAGICSYLVFLKIVFAWFRSQRNLPLALFLPVPYVLFSNFNYEALYWSIIPLQQIAVYIWGFASIWLVSKNTRWSLIWGAGLGILALYSDVSGVFIGPVVALILLARREWLAASLWMLLFGVITTFYFRGLTVPDFRPTTAQNLSSWREMLLMAVAMPGMITDVMLEKSDATRLAFSAIAGMASLSLVGGCAFLLARKLLRAPGTITPNQWWLAGCVLFLLATFFALAFGRAAFGAQTILLSRYKHIFTFWATFNYLLLLQLPVFRRIFSRRMIILQMCAVIYFGSSYFQTWADMMYFRKTIQIDAYGWTKNREFPSAPIYISVKESVDSIFENALKNRIYQFPDLPFEDLRLAEIRGSSDIAVRTATYIQVGTEAPALQCSPDDGIYLIIHSGDEIHMLPMRLRRNSFLCFLRTGRYYAGYCESMAMLRQYLSKNKKYKLTLGIISGSNRYLLTTGKEVSTS</sequence>
<feature type="transmembrane region" description="Helical" evidence="1">
    <location>
        <begin position="307"/>
        <end position="329"/>
    </location>
</feature>
<dbReference type="RefSeq" id="WP_106593891.1">
    <property type="nucleotide sequence ID" value="NZ_PYAS01000001.1"/>
</dbReference>
<name>A0A2P8GJY7_9BACT</name>
<keyword evidence="1" id="KW-0812">Transmembrane</keyword>
<dbReference type="EMBL" id="PYAS01000001">
    <property type="protein sequence ID" value="PSL34271.1"/>
    <property type="molecule type" value="Genomic_DNA"/>
</dbReference>
<comment type="caution">
    <text evidence="2">The sequence shown here is derived from an EMBL/GenBank/DDBJ whole genome shotgun (WGS) entry which is preliminary data.</text>
</comment>
<dbReference type="AlphaFoldDB" id="A0A2P8GJY7"/>
<feature type="transmembrane region" description="Helical" evidence="1">
    <location>
        <begin position="47"/>
        <end position="66"/>
    </location>
</feature>
<keyword evidence="3" id="KW-1185">Reference proteome</keyword>
<feature type="transmembrane region" description="Helical" evidence="1">
    <location>
        <begin position="243"/>
        <end position="263"/>
    </location>
</feature>
<evidence type="ECO:0000313" key="3">
    <source>
        <dbReference type="Proteomes" id="UP000241964"/>
    </source>
</evidence>
<accession>A0A2P8GJY7</accession>
<feature type="transmembrane region" description="Helical" evidence="1">
    <location>
        <begin position="208"/>
        <end position="236"/>
    </location>
</feature>
<dbReference type="Proteomes" id="UP000241964">
    <property type="component" value="Unassembled WGS sequence"/>
</dbReference>
<dbReference type="OrthoDB" id="919207at2"/>
<keyword evidence="1" id="KW-0472">Membrane</keyword>
<feature type="transmembrane region" description="Helical" evidence="1">
    <location>
        <begin position="344"/>
        <end position="367"/>
    </location>
</feature>
<gene>
    <name evidence="2" type="ORF">CLV60_101640</name>
</gene>
<keyword evidence="1" id="KW-1133">Transmembrane helix</keyword>
<feature type="transmembrane region" description="Helical" evidence="1">
    <location>
        <begin position="157"/>
        <end position="175"/>
    </location>
</feature>
<proteinExistence type="predicted"/>